<dbReference type="HOGENOM" id="CLU_2059829_0_0_6"/>
<proteinExistence type="predicted"/>
<evidence type="ECO:0000256" key="1">
    <source>
        <dbReference type="SAM" id="SignalP"/>
    </source>
</evidence>
<reference evidence="2 3" key="1">
    <citation type="submission" date="2008-02" db="EMBL/GenBank/DDBJ databases">
        <title>Complete sequence of Shewanella woodyi ATCC 51908.</title>
        <authorList>
            <consortium name="US DOE Joint Genome Institute"/>
            <person name="Copeland A."/>
            <person name="Lucas S."/>
            <person name="Lapidus A."/>
            <person name="Glavina del Rio T."/>
            <person name="Dalin E."/>
            <person name="Tice H."/>
            <person name="Bruce D."/>
            <person name="Goodwin L."/>
            <person name="Pitluck S."/>
            <person name="Sims D."/>
            <person name="Brettin T."/>
            <person name="Detter J.C."/>
            <person name="Han C."/>
            <person name="Kuske C.R."/>
            <person name="Schmutz J."/>
            <person name="Larimer F."/>
            <person name="Land M."/>
            <person name="Hauser L."/>
            <person name="Kyrpides N."/>
            <person name="Lykidis A."/>
            <person name="Zhao J.-S."/>
            <person name="Richardson P."/>
        </authorList>
    </citation>
    <scope>NUCLEOTIDE SEQUENCE [LARGE SCALE GENOMIC DNA]</scope>
    <source>
        <strain evidence="3">ATCC 51908 / MS32</strain>
    </source>
</reference>
<organism evidence="2 3">
    <name type="scientific">Shewanella woodyi (strain ATCC 51908 / MS32)</name>
    <dbReference type="NCBI Taxonomy" id="392500"/>
    <lineage>
        <taxon>Bacteria</taxon>
        <taxon>Pseudomonadati</taxon>
        <taxon>Pseudomonadota</taxon>
        <taxon>Gammaproteobacteria</taxon>
        <taxon>Alteromonadales</taxon>
        <taxon>Shewanellaceae</taxon>
        <taxon>Shewanella</taxon>
    </lineage>
</organism>
<dbReference type="EMBL" id="CP000961">
    <property type="protein sequence ID" value="ACA85761.1"/>
    <property type="molecule type" value="Genomic_DNA"/>
</dbReference>
<dbReference type="Proteomes" id="UP000002168">
    <property type="component" value="Chromosome"/>
</dbReference>
<evidence type="ECO:0000313" key="3">
    <source>
        <dbReference type="Proteomes" id="UP000002168"/>
    </source>
</evidence>
<dbReference type="eggNOG" id="ENOG50346X2">
    <property type="taxonomic scope" value="Bacteria"/>
</dbReference>
<dbReference type="AlphaFoldDB" id="B1KKC1"/>
<accession>B1KKC1</accession>
<evidence type="ECO:0008006" key="4">
    <source>
        <dbReference type="Google" id="ProtNLM"/>
    </source>
</evidence>
<keyword evidence="3" id="KW-1185">Reference proteome</keyword>
<name>B1KKC1_SHEWM</name>
<dbReference type="KEGG" id="swd:Swoo_1473"/>
<feature type="chain" id="PRO_5002764605" description="CHRD domain-containing protein" evidence="1">
    <location>
        <begin position="22"/>
        <end position="119"/>
    </location>
</feature>
<dbReference type="STRING" id="392500.Swoo_1473"/>
<feature type="signal peptide" evidence="1">
    <location>
        <begin position="1"/>
        <end position="21"/>
    </location>
</feature>
<gene>
    <name evidence="2" type="ordered locus">Swoo_1473</name>
</gene>
<keyword evidence="1" id="KW-0732">Signal</keyword>
<sequence length="119" mass="12998" precursor="true">MDILRKVLLISLVFLVQNAEAKYFTDYSSGVTINRIHAHSGGGVTLHITGEVTNLDNCLVTERVHIRADLVGSKNLIAHAMMAFASGKKVGLHASGCEIIPFWGGTHLTPIINNLWVYN</sequence>
<dbReference type="RefSeq" id="WP_012324107.1">
    <property type="nucleotide sequence ID" value="NC_010506.1"/>
</dbReference>
<protein>
    <recommendedName>
        <fullName evidence="4">CHRD domain-containing protein</fullName>
    </recommendedName>
</protein>
<evidence type="ECO:0000313" key="2">
    <source>
        <dbReference type="EMBL" id="ACA85761.1"/>
    </source>
</evidence>